<dbReference type="Proteomes" id="UP000750711">
    <property type="component" value="Unassembled WGS sequence"/>
</dbReference>
<reference evidence="1" key="1">
    <citation type="submission" date="2021-03" db="EMBL/GenBank/DDBJ databases">
        <title>Comparative genomics and phylogenomic investigation of the class Geoglossomycetes provide insights into ecological specialization and systematics.</title>
        <authorList>
            <person name="Melie T."/>
            <person name="Pirro S."/>
            <person name="Miller A.N."/>
            <person name="Quandt A."/>
        </authorList>
    </citation>
    <scope>NUCLEOTIDE SEQUENCE</scope>
    <source>
        <strain evidence="1">CAQ_001_2017</strain>
    </source>
</reference>
<evidence type="ECO:0000313" key="1">
    <source>
        <dbReference type="EMBL" id="KAH0560064.1"/>
    </source>
</evidence>
<comment type="caution">
    <text evidence="1">The sequence shown here is derived from an EMBL/GenBank/DDBJ whole genome shotgun (WGS) entry which is preliminary data.</text>
</comment>
<protein>
    <submittedName>
        <fullName evidence="1">Uncharacterized protein</fullName>
    </submittedName>
</protein>
<gene>
    <name evidence="1" type="ORF">GP486_003419</name>
</gene>
<proteinExistence type="predicted"/>
<evidence type="ECO:0000313" key="2">
    <source>
        <dbReference type="Proteomes" id="UP000750711"/>
    </source>
</evidence>
<dbReference type="EMBL" id="JAGHQM010000458">
    <property type="protein sequence ID" value="KAH0560064.1"/>
    <property type="molecule type" value="Genomic_DNA"/>
</dbReference>
<sequence>MIDSHASGRTTQFKAAHRKSILDCSCQVDAKKLVGSIMIPPEAPHQVVALTSLREIAPFRSPCRNHLRLFASNALGMVNNTKTNVLQERLKWVYRRKRRMVDVRRVCPTWFRGQSGNVWRVILPIFAERDEFRFDAAQVFNRFAGKDSWDCWAQDGTLIIPSVFNHLREVESEIQSEFDMYAFHLGEQPGLPTMGWMRNMYHSGPQQLIYQDLYCGL</sequence>
<dbReference type="AlphaFoldDB" id="A0A9P8LD39"/>
<accession>A0A9P8LD39</accession>
<name>A0A9P8LD39_9PEZI</name>
<keyword evidence="2" id="KW-1185">Reference proteome</keyword>
<organism evidence="1 2">
    <name type="scientific">Trichoglossum hirsutum</name>
    <dbReference type="NCBI Taxonomy" id="265104"/>
    <lineage>
        <taxon>Eukaryota</taxon>
        <taxon>Fungi</taxon>
        <taxon>Dikarya</taxon>
        <taxon>Ascomycota</taxon>
        <taxon>Pezizomycotina</taxon>
        <taxon>Geoglossomycetes</taxon>
        <taxon>Geoglossales</taxon>
        <taxon>Geoglossaceae</taxon>
        <taxon>Trichoglossum</taxon>
    </lineage>
</organism>